<dbReference type="Gene3D" id="1.20.120.80">
    <property type="entry name" value="Cytochrome c oxidase, subunit III, four-helix bundle"/>
    <property type="match status" value="1"/>
</dbReference>
<dbReference type="GO" id="GO:0022904">
    <property type="term" value="P:respiratory electron transport chain"/>
    <property type="evidence" value="ECO:0007669"/>
    <property type="project" value="InterPro"/>
</dbReference>
<protein>
    <recommendedName>
        <fullName evidence="3">Heme-copper oxidase subunit III family profile domain-containing protein</fullName>
    </recommendedName>
</protein>
<feature type="transmembrane region" description="Helical" evidence="1">
    <location>
        <begin position="57"/>
        <end position="77"/>
    </location>
</feature>
<dbReference type="GO" id="GO:0016020">
    <property type="term" value="C:membrane"/>
    <property type="evidence" value="ECO:0007669"/>
    <property type="project" value="InterPro"/>
</dbReference>
<keyword evidence="1" id="KW-0812">Transmembrane</keyword>
<feature type="transmembrane region" description="Helical" evidence="1">
    <location>
        <begin position="97"/>
        <end position="119"/>
    </location>
</feature>
<feature type="transmembrane region" description="Helical" evidence="1">
    <location>
        <begin position="21"/>
        <end position="45"/>
    </location>
</feature>
<keyword evidence="1" id="KW-0472">Membrane</keyword>
<gene>
    <name evidence="2" type="ORF">METZ01_LOCUS340938</name>
</gene>
<dbReference type="SUPFAM" id="SSF81452">
    <property type="entry name" value="Cytochrome c oxidase subunit III-like"/>
    <property type="match status" value="1"/>
</dbReference>
<organism evidence="2">
    <name type="scientific">marine metagenome</name>
    <dbReference type="NCBI Taxonomy" id="408172"/>
    <lineage>
        <taxon>unclassified sequences</taxon>
        <taxon>metagenomes</taxon>
        <taxon>ecological metagenomes</taxon>
    </lineage>
</organism>
<feature type="non-terminal residue" evidence="2">
    <location>
        <position position="120"/>
    </location>
</feature>
<evidence type="ECO:0000313" key="2">
    <source>
        <dbReference type="EMBL" id="SVC88084.1"/>
    </source>
</evidence>
<dbReference type="GO" id="GO:0004129">
    <property type="term" value="F:cytochrome-c oxidase activity"/>
    <property type="evidence" value="ECO:0007669"/>
    <property type="project" value="InterPro"/>
</dbReference>
<proteinExistence type="predicted"/>
<keyword evidence="1" id="KW-1133">Transmembrane helix</keyword>
<evidence type="ECO:0000256" key="1">
    <source>
        <dbReference type="SAM" id="Phobius"/>
    </source>
</evidence>
<sequence length="120" mass="13608">MQTITTIKSVPKQTDDWFTSYLGMLISLGSFSMLFITLLASYAILRVQAGSWMSNNMSALSMALGWLNTGMLLLSSISYFMVSRSTKKRNKAIIQRFLNTTITIGFIFLILQLTLWYTLN</sequence>
<reference evidence="2" key="1">
    <citation type="submission" date="2018-05" db="EMBL/GenBank/DDBJ databases">
        <authorList>
            <person name="Lanie J.A."/>
            <person name="Ng W.-L."/>
            <person name="Kazmierczak K.M."/>
            <person name="Andrzejewski T.M."/>
            <person name="Davidsen T.M."/>
            <person name="Wayne K.J."/>
            <person name="Tettelin H."/>
            <person name="Glass J.I."/>
            <person name="Rusch D."/>
            <person name="Podicherti R."/>
            <person name="Tsui H.-C.T."/>
            <person name="Winkler M.E."/>
        </authorList>
    </citation>
    <scope>NUCLEOTIDE SEQUENCE</scope>
</reference>
<dbReference type="EMBL" id="UINC01116382">
    <property type="protein sequence ID" value="SVC88084.1"/>
    <property type="molecule type" value="Genomic_DNA"/>
</dbReference>
<dbReference type="InterPro" id="IPR035973">
    <property type="entry name" value="Cyt_c_oxidase_su3-like_sf"/>
</dbReference>
<dbReference type="InterPro" id="IPR013833">
    <property type="entry name" value="Cyt_c_oxidase_su3_a-hlx"/>
</dbReference>
<evidence type="ECO:0008006" key="3">
    <source>
        <dbReference type="Google" id="ProtNLM"/>
    </source>
</evidence>
<dbReference type="AlphaFoldDB" id="A0A382QRD2"/>
<accession>A0A382QRD2</accession>
<name>A0A382QRD2_9ZZZZ</name>